<dbReference type="NCBIfam" id="NF037997">
    <property type="entry name" value="Na_Pi_symport"/>
    <property type="match status" value="2"/>
</dbReference>
<feature type="transmembrane region" description="Helical" evidence="7">
    <location>
        <begin position="446"/>
        <end position="467"/>
    </location>
</feature>
<proteinExistence type="inferred from homology"/>
<gene>
    <name evidence="8" type="ORF">TCAL_06547</name>
</gene>
<feature type="transmembrane region" description="Helical" evidence="7">
    <location>
        <begin position="378"/>
        <end position="400"/>
    </location>
</feature>
<accession>A0A553PR36</accession>
<feature type="transmembrane region" description="Helical" evidence="7">
    <location>
        <begin position="60"/>
        <end position="84"/>
    </location>
</feature>
<feature type="transmembrane region" description="Helical" evidence="7">
    <location>
        <begin position="128"/>
        <end position="149"/>
    </location>
</feature>
<dbReference type="EMBL" id="VCGU01000002">
    <property type="protein sequence ID" value="TRY80157.1"/>
    <property type="molecule type" value="Genomic_DNA"/>
</dbReference>
<evidence type="ECO:0000256" key="3">
    <source>
        <dbReference type="ARBA" id="ARBA00022475"/>
    </source>
</evidence>
<protein>
    <recommendedName>
        <fullName evidence="10">Sodium-dependent phosphate transport protein 2B</fullName>
    </recommendedName>
</protein>
<name>A0A553PR36_TIGCA</name>
<comment type="similarity">
    <text evidence="2">Belongs to the SLC34A transporter family.</text>
</comment>
<evidence type="ECO:0000313" key="9">
    <source>
        <dbReference type="Proteomes" id="UP000318571"/>
    </source>
</evidence>
<evidence type="ECO:0000313" key="8">
    <source>
        <dbReference type="EMBL" id="TRY80157.1"/>
    </source>
</evidence>
<comment type="caution">
    <text evidence="8">The sequence shown here is derived from an EMBL/GenBank/DDBJ whole genome shotgun (WGS) entry which is preliminary data.</text>
</comment>
<organism evidence="8 9">
    <name type="scientific">Tigriopus californicus</name>
    <name type="common">Marine copepod</name>
    <dbReference type="NCBI Taxonomy" id="6832"/>
    <lineage>
        <taxon>Eukaryota</taxon>
        <taxon>Metazoa</taxon>
        <taxon>Ecdysozoa</taxon>
        <taxon>Arthropoda</taxon>
        <taxon>Crustacea</taxon>
        <taxon>Multicrustacea</taxon>
        <taxon>Hexanauplia</taxon>
        <taxon>Copepoda</taxon>
        <taxon>Harpacticoida</taxon>
        <taxon>Harpacticidae</taxon>
        <taxon>Tigriopus</taxon>
    </lineage>
</organism>
<evidence type="ECO:0000256" key="1">
    <source>
        <dbReference type="ARBA" id="ARBA00004424"/>
    </source>
</evidence>
<feature type="transmembrane region" description="Helical" evidence="7">
    <location>
        <begin position="96"/>
        <end position="116"/>
    </location>
</feature>
<dbReference type="InterPro" id="IPR003841">
    <property type="entry name" value="Na/Pi_transpt"/>
</dbReference>
<keyword evidence="9" id="KW-1185">Reference proteome</keyword>
<comment type="subcellular location">
    <subcellularLocation>
        <location evidence="1">Apical cell membrane</location>
        <topology evidence="1">Multi-pass membrane protein</topology>
    </subcellularLocation>
</comment>
<dbReference type="OMA" id="NWTITEN"/>
<sequence length="541" mass="59975">MTSLKVPSVLKVTGKIVLLLGCLYFFICSLDFLATAFRLLGGRNTSKVFSQSELLKNPIVGVMLGVLGTVMVQSSSTVTSIIVGMVASDILNVPQAIPMVMGANIGTSVTNTIVSITHIGDRTEFERAFACAVIHDIFNWLAVIVLLIVEVTTGYLFHLTLAITDGISFQKGENPPDVLKGLTRPFTDIIIHIDKKILEGWSLNQTEYLNETSILKTCHVMKPQDLNGGQNVSFSDPEVMDKPCGYLMAYFGLPDVWLGAILLVFSLFLLSTCLVILVKILNSMMEDKMAAVIKRVLNAQIPYVPWLTDYFAMLIGAIITFLVQSSSVFTSTLTPLVGTGLFTLERAYPLTLGSNVGTTTTGLLAALAADGDHLQATIQIALCHLFFNISGILLFFPVPFMRWPIPLAKVMGQTVAKYRWFALFYLAFMFFLFPLYIFGLSLIGPFAIYIGFLPLLILSILIGLINVAQSKRPSILPDWFHNWDFLPEWMRSLEPVDRILNHINCCRKYQDRNEPLQDLPKSALDELGEVNDAFEMSNDKA</sequence>
<reference evidence="8 9" key="1">
    <citation type="journal article" date="2018" name="Nat. Ecol. Evol.">
        <title>Genomic signatures of mitonuclear coevolution across populations of Tigriopus californicus.</title>
        <authorList>
            <person name="Barreto F.S."/>
            <person name="Watson E.T."/>
            <person name="Lima T.G."/>
            <person name="Willett C.S."/>
            <person name="Edmands S."/>
            <person name="Li W."/>
            <person name="Burton R.S."/>
        </authorList>
    </citation>
    <scope>NUCLEOTIDE SEQUENCE [LARGE SCALE GENOMIC DNA]</scope>
    <source>
        <strain evidence="8 9">San Diego</strain>
    </source>
</reference>
<dbReference type="PANTHER" id="PTHR10010:SF46">
    <property type="entry name" value="SODIUM-DEPENDENT PHOSPHATE TRANSPORT PROTEIN 2B"/>
    <property type="match status" value="1"/>
</dbReference>
<dbReference type="NCBIfam" id="TIGR01013">
    <property type="entry name" value="2a58"/>
    <property type="match status" value="1"/>
</dbReference>
<evidence type="ECO:0000256" key="2">
    <source>
        <dbReference type="ARBA" id="ARBA00005808"/>
    </source>
</evidence>
<feature type="transmembrane region" description="Helical" evidence="7">
    <location>
        <begin position="256"/>
        <end position="282"/>
    </location>
</feature>
<dbReference type="GO" id="GO:0044341">
    <property type="term" value="P:sodium-dependent phosphate transport"/>
    <property type="evidence" value="ECO:0007669"/>
    <property type="project" value="InterPro"/>
</dbReference>
<feature type="transmembrane region" description="Helical" evidence="7">
    <location>
        <begin position="420"/>
        <end position="440"/>
    </location>
</feature>
<dbReference type="AlphaFoldDB" id="A0A553PR36"/>
<dbReference type="Pfam" id="PF02690">
    <property type="entry name" value="Na_Pi_cotrans"/>
    <property type="match status" value="2"/>
</dbReference>
<evidence type="ECO:0008006" key="10">
    <source>
        <dbReference type="Google" id="ProtNLM"/>
    </source>
</evidence>
<dbReference type="GO" id="GO:0005436">
    <property type="term" value="F:sodium:phosphate symporter activity"/>
    <property type="evidence" value="ECO:0007669"/>
    <property type="project" value="InterPro"/>
</dbReference>
<keyword evidence="3" id="KW-1003">Cell membrane</keyword>
<dbReference type="GO" id="GO:0016324">
    <property type="term" value="C:apical plasma membrane"/>
    <property type="evidence" value="ECO:0007669"/>
    <property type="project" value="UniProtKB-SubCell"/>
</dbReference>
<keyword evidence="5 7" id="KW-1133">Transmembrane helix</keyword>
<feature type="transmembrane region" description="Helical" evidence="7">
    <location>
        <begin position="303"/>
        <end position="323"/>
    </location>
</feature>
<keyword evidence="4 7" id="KW-0812">Transmembrane</keyword>
<keyword evidence="6 7" id="KW-0472">Membrane</keyword>
<evidence type="ECO:0000256" key="4">
    <source>
        <dbReference type="ARBA" id="ARBA00022692"/>
    </source>
</evidence>
<dbReference type="Proteomes" id="UP000318571">
    <property type="component" value="Chromosome 6"/>
</dbReference>
<dbReference type="OrthoDB" id="76259at2759"/>
<evidence type="ECO:0000256" key="6">
    <source>
        <dbReference type="ARBA" id="ARBA00023136"/>
    </source>
</evidence>
<evidence type="ECO:0000256" key="7">
    <source>
        <dbReference type="SAM" id="Phobius"/>
    </source>
</evidence>
<dbReference type="STRING" id="6832.A0A553PR36"/>
<evidence type="ECO:0000256" key="5">
    <source>
        <dbReference type="ARBA" id="ARBA00022989"/>
    </source>
</evidence>
<dbReference type="PANTHER" id="PTHR10010">
    <property type="entry name" value="SOLUTE CARRIER FAMILY 34 SODIUM PHOSPHATE , MEMBER 2-RELATED"/>
    <property type="match status" value="1"/>
</dbReference>
<feature type="transmembrane region" description="Helical" evidence="7">
    <location>
        <begin position="16"/>
        <end position="40"/>
    </location>
</feature>